<protein>
    <recommendedName>
        <fullName evidence="4">Outer membrane protein beta-barrel domain-containing protein</fullName>
    </recommendedName>
</protein>
<accession>A0ABT4JCR0</accession>
<evidence type="ECO:0000256" key="1">
    <source>
        <dbReference type="SAM" id="SignalP"/>
    </source>
</evidence>
<evidence type="ECO:0000313" key="3">
    <source>
        <dbReference type="Proteomes" id="UP001149822"/>
    </source>
</evidence>
<evidence type="ECO:0008006" key="4">
    <source>
        <dbReference type="Google" id="ProtNLM"/>
    </source>
</evidence>
<evidence type="ECO:0000313" key="2">
    <source>
        <dbReference type="EMBL" id="MCZ0964301.1"/>
    </source>
</evidence>
<comment type="caution">
    <text evidence="2">The sequence shown here is derived from an EMBL/GenBank/DDBJ whole genome shotgun (WGS) entry which is preliminary data.</text>
</comment>
<proteinExistence type="predicted"/>
<sequence>MSARAFALILTATVVPYAASAQETEWSYGALLATDYISDGESLSGHKPVLQGYAEVQRGLFYGGVWGSTLDDGGDHLEVELAVGIRPVIGGIELDLRYARTFYNKSGDCCGEIALSAEYPLSGLFYVTTEASYDFDTREVSTEAVFEYDLDEVWTLSAAVGADIDGEEDEGNSVSWGFGLGRAIGDNTWVDVSYLDSTTDEAHLVASTGFDF</sequence>
<dbReference type="InterPro" id="IPR011250">
    <property type="entry name" value="OMP/PagP_B-barrel"/>
</dbReference>
<gene>
    <name evidence="2" type="ORF">OU682_22270</name>
</gene>
<dbReference type="SUPFAM" id="SSF56925">
    <property type="entry name" value="OMPA-like"/>
    <property type="match status" value="1"/>
</dbReference>
<reference evidence="2" key="1">
    <citation type="submission" date="2022-12" db="EMBL/GenBank/DDBJ databases">
        <title>Paracoccus sp. EF6 isolated from a lake water.</title>
        <authorList>
            <person name="Liu H."/>
        </authorList>
    </citation>
    <scope>NUCLEOTIDE SEQUENCE</scope>
    <source>
        <strain evidence="2">EF6</strain>
    </source>
</reference>
<keyword evidence="3" id="KW-1185">Reference proteome</keyword>
<name>A0ABT4JCR0_9RHOB</name>
<dbReference type="RefSeq" id="WP_268944392.1">
    <property type="nucleotide sequence ID" value="NZ_JAPTYD010000085.1"/>
</dbReference>
<dbReference type="EMBL" id="JAPTYD010000085">
    <property type="protein sequence ID" value="MCZ0964301.1"/>
    <property type="molecule type" value="Genomic_DNA"/>
</dbReference>
<feature type="signal peptide" evidence="1">
    <location>
        <begin position="1"/>
        <end position="21"/>
    </location>
</feature>
<dbReference type="Proteomes" id="UP001149822">
    <property type="component" value="Unassembled WGS sequence"/>
</dbReference>
<keyword evidence="1" id="KW-0732">Signal</keyword>
<feature type="chain" id="PRO_5045564442" description="Outer membrane protein beta-barrel domain-containing protein" evidence="1">
    <location>
        <begin position="22"/>
        <end position="212"/>
    </location>
</feature>
<organism evidence="2 3">
    <name type="scientific">Paracoccus benzoatiresistens</name>
    <dbReference type="NCBI Taxonomy" id="2997341"/>
    <lineage>
        <taxon>Bacteria</taxon>
        <taxon>Pseudomonadati</taxon>
        <taxon>Pseudomonadota</taxon>
        <taxon>Alphaproteobacteria</taxon>
        <taxon>Rhodobacterales</taxon>
        <taxon>Paracoccaceae</taxon>
        <taxon>Paracoccus</taxon>
    </lineage>
</organism>